<dbReference type="Proteomes" id="UP000887116">
    <property type="component" value="Unassembled WGS sequence"/>
</dbReference>
<dbReference type="PANTHER" id="PTHR22940">
    <property type="entry name" value="TIMEOUT/TIMELESS-2"/>
    <property type="match status" value="1"/>
</dbReference>
<dbReference type="AlphaFoldDB" id="A0A8X6M2L9"/>
<dbReference type="InterPro" id="IPR044998">
    <property type="entry name" value="Timeless"/>
</dbReference>
<feature type="domain" description="Timeless N-terminal" evidence="6">
    <location>
        <begin position="47"/>
        <end position="304"/>
    </location>
</feature>
<dbReference type="InterPro" id="IPR007725">
    <property type="entry name" value="TIMELESS_C"/>
</dbReference>
<dbReference type="GO" id="GO:0048511">
    <property type="term" value="P:rhythmic process"/>
    <property type="evidence" value="ECO:0007669"/>
    <property type="project" value="UniProtKB-KW"/>
</dbReference>
<protein>
    <submittedName>
        <fullName evidence="8">Protein timeless</fullName>
    </submittedName>
</protein>
<name>A0A8X6M2L9_TRICU</name>
<dbReference type="GO" id="GO:0031298">
    <property type="term" value="C:replication fork protection complex"/>
    <property type="evidence" value="ECO:0007669"/>
    <property type="project" value="TreeGrafter"/>
</dbReference>
<dbReference type="GO" id="GO:0006281">
    <property type="term" value="P:DNA repair"/>
    <property type="evidence" value="ECO:0007669"/>
    <property type="project" value="TreeGrafter"/>
</dbReference>
<evidence type="ECO:0000256" key="3">
    <source>
        <dbReference type="ARBA" id="ARBA00023242"/>
    </source>
</evidence>
<organism evidence="8 9">
    <name type="scientific">Trichonephila clavata</name>
    <name type="common">Joro spider</name>
    <name type="synonym">Nephila clavata</name>
    <dbReference type="NCBI Taxonomy" id="2740835"/>
    <lineage>
        <taxon>Eukaryota</taxon>
        <taxon>Metazoa</taxon>
        <taxon>Ecdysozoa</taxon>
        <taxon>Arthropoda</taxon>
        <taxon>Chelicerata</taxon>
        <taxon>Arachnida</taxon>
        <taxon>Araneae</taxon>
        <taxon>Araneomorphae</taxon>
        <taxon>Entelegynae</taxon>
        <taxon>Araneoidea</taxon>
        <taxon>Nephilidae</taxon>
        <taxon>Trichonephila</taxon>
    </lineage>
</organism>
<reference evidence="8" key="1">
    <citation type="submission" date="2020-07" db="EMBL/GenBank/DDBJ databases">
        <title>Multicomponent nature underlies the extraordinary mechanical properties of spider dragline silk.</title>
        <authorList>
            <person name="Kono N."/>
            <person name="Nakamura H."/>
            <person name="Mori M."/>
            <person name="Yoshida Y."/>
            <person name="Ohtoshi R."/>
            <person name="Malay A.D."/>
            <person name="Moran D.A.P."/>
            <person name="Tomita M."/>
            <person name="Numata K."/>
            <person name="Arakawa K."/>
        </authorList>
    </citation>
    <scope>NUCLEOTIDE SEQUENCE</scope>
</reference>
<dbReference type="Pfam" id="PF04821">
    <property type="entry name" value="TIMELESS"/>
    <property type="match status" value="1"/>
</dbReference>
<feature type="domain" description="Timeless C-terminal" evidence="7">
    <location>
        <begin position="958"/>
        <end position="1055"/>
    </location>
</feature>
<feature type="region of interest" description="Disordered" evidence="5">
    <location>
        <begin position="276"/>
        <end position="318"/>
    </location>
</feature>
<keyword evidence="4" id="KW-0175">Coiled coil</keyword>
<dbReference type="PANTHER" id="PTHR22940:SF5">
    <property type="entry name" value="PROTEIN TIMELESS"/>
    <property type="match status" value="1"/>
</dbReference>
<comment type="caution">
    <text evidence="8">The sequence shown here is derived from an EMBL/GenBank/DDBJ whole genome shotgun (WGS) entry which is preliminary data.</text>
</comment>
<dbReference type="GO" id="GO:0043111">
    <property type="term" value="P:replication fork arrest"/>
    <property type="evidence" value="ECO:0007669"/>
    <property type="project" value="TreeGrafter"/>
</dbReference>
<evidence type="ECO:0000256" key="2">
    <source>
        <dbReference type="ARBA" id="ARBA00008174"/>
    </source>
</evidence>
<dbReference type="GO" id="GO:0009649">
    <property type="term" value="P:entrainment of circadian clock"/>
    <property type="evidence" value="ECO:0007669"/>
    <property type="project" value="TreeGrafter"/>
</dbReference>
<feature type="coiled-coil region" evidence="4">
    <location>
        <begin position="907"/>
        <end position="934"/>
    </location>
</feature>
<evidence type="ECO:0000256" key="5">
    <source>
        <dbReference type="SAM" id="MobiDB-lite"/>
    </source>
</evidence>
<dbReference type="GO" id="GO:0003677">
    <property type="term" value="F:DNA binding"/>
    <property type="evidence" value="ECO:0007669"/>
    <property type="project" value="TreeGrafter"/>
</dbReference>
<comment type="subcellular location">
    <subcellularLocation>
        <location evidence="1">Nucleus</location>
    </subcellularLocation>
</comment>
<proteinExistence type="inferred from homology"/>
<evidence type="ECO:0000313" key="9">
    <source>
        <dbReference type="Proteomes" id="UP000887116"/>
    </source>
</evidence>
<evidence type="ECO:0000259" key="6">
    <source>
        <dbReference type="Pfam" id="PF04821"/>
    </source>
</evidence>
<dbReference type="GO" id="GO:0000076">
    <property type="term" value="P:DNA replication checkpoint signaling"/>
    <property type="evidence" value="ECO:0007669"/>
    <property type="project" value="TreeGrafter"/>
</dbReference>
<comment type="similarity">
    <text evidence="2">Belongs to the timeless family.</text>
</comment>
<keyword evidence="9" id="KW-1185">Reference proteome</keyword>
<gene>
    <name evidence="8" type="primary">tim</name>
    <name evidence="8" type="ORF">TNCT_38441</name>
</gene>
<feature type="compositionally biased region" description="Polar residues" evidence="5">
    <location>
        <begin position="294"/>
        <end position="304"/>
    </location>
</feature>
<dbReference type="InterPro" id="IPR006906">
    <property type="entry name" value="Timeless_N"/>
</dbReference>
<evidence type="ECO:0000256" key="4">
    <source>
        <dbReference type="SAM" id="Coils"/>
    </source>
</evidence>
<keyword evidence="3" id="KW-0539">Nucleus</keyword>
<evidence type="ECO:0000256" key="1">
    <source>
        <dbReference type="ARBA" id="ARBA00004123"/>
    </source>
</evidence>
<accession>A0A8X6M2L9</accession>
<dbReference type="Pfam" id="PF05029">
    <property type="entry name" value="TIMELESS_C"/>
    <property type="match status" value="1"/>
</dbReference>
<dbReference type="EMBL" id="BMAO01009253">
    <property type="protein sequence ID" value="GFR29677.1"/>
    <property type="molecule type" value="Genomic_DNA"/>
</dbReference>
<dbReference type="OrthoDB" id="6429365at2759"/>
<evidence type="ECO:0000259" key="7">
    <source>
        <dbReference type="Pfam" id="PF05029"/>
    </source>
</evidence>
<sequence>MSSLRAARAAERGRGVKDYKMNLTVMNFNRIRDLVSSLGWFGEDQMYIPGPDCLGTLENLEDELLNEDAVNRNVRISLHICGAVKKDLIPIISHGKDAKVVATATRVLVSLSLPIEYILPLEECIWTTKHENVRKQLASSSLDIKKAFLDVSATLSLVTILRETMIKSEKHLMPLREEDCNHLKNCLLLLRNILHIPECSGNLDQSSFQMLHEWQSVQSKLIWNLFVQGIDGALLLMLNSKYRAHWTVPLALIMALFYRNQNIGKVHRAIELISSASESSEDDEESDGSKNSSTSLSSEPSKNMDTGPDSGCPLTSETSFSLKNKRSNLRQLKYENPKKEPLISDIGTKLEKVQITEDFIGTTKITQTKAVIDRDHKIKSFALKKNEHCSESSSSSETPYHKKMKGYCSPGDANVNEGASCSSKADSAICMRGSSPDMITNKSSDDDIFEETKPVKNLKAVQKLRCMQMNMKMSESDSSNEDIQSKKVKYRTHPPTGRRGKSPRRNNGCTPSICMSSAYEVSCSKGRIKYPLWEKRNSVSTLVDINSPTPSDEDIGNLLKEFTLSFLHSGFSHLILDLKNVLLEGPSLAIDKSLFFWIVSYFLHLATTANICVHHISQVLSIDVISYLVFECANACESMELHSHRSERLAQYVTVHLNLLVIALKEIMCTIDTYSRKCTSPKDKALFNELCGKVAGLQDLRNIPLLLFRNCPQTNALRFLEDVIVLNHQILVIAGRGLSHSLEINKINFLMHLKMFSNVKIVGNLGRVLENFKTNSPFLNDCVFTMIHHLAGDMRSSELFLQPTILRTFSEILHEEIELEQYQEDLIMYILNKFSVQVYKKSLKDGNSDRPGPSTASCDSPVNSCVSSNLLFPEEDDLFWWYLQFEQDKDPISKISEHIPTSKQEILKKLQLKGHITNEKYKQLEEKMELAQRKDGEISSNEDLVRDSNFDDDITHLLRTLVQAGDRQHIIWLQDVLLEVCYVKLGLSTRLPESIPFHSVKMMLSIPLIPYTEEQQVVLQDKTFLQLLQKLGLHLGSGICQMFPRIPFFWTCDMLFNIATRLGPIKKDQLKFSYDELMLSNPDSSTTIKNIGSPVLPPLSSCFTLSSWLTAVQQSKEIFRATQKNVMLFNPNS</sequence>
<evidence type="ECO:0000313" key="8">
    <source>
        <dbReference type="EMBL" id="GFR29677.1"/>
    </source>
</evidence>